<evidence type="ECO:0000313" key="1">
    <source>
        <dbReference type="EMBL" id="HIT99737.1"/>
    </source>
</evidence>
<dbReference type="EMBL" id="DVLX01000073">
    <property type="protein sequence ID" value="HIT99737.1"/>
    <property type="molecule type" value="Genomic_DNA"/>
</dbReference>
<protein>
    <submittedName>
        <fullName evidence="1">FeoB-associated Cys-rich membrane protein</fullName>
    </submittedName>
</protein>
<reference evidence="1" key="2">
    <citation type="journal article" date="2021" name="PeerJ">
        <title>Extensive microbial diversity within the chicken gut microbiome revealed by metagenomics and culture.</title>
        <authorList>
            <person name="Gilroy R."/>
            <person name="Ravi A."/>
            <person name="Getino M."/>
            <person name="Pursley I."/>
            <person name="Horton D.L."/>
            <person name="Alikhan N.F."/>
            <person name="Baker D."/>
            <person name="Gharbi K."/>
            <person name="Hall N."/>
            <person name="Watson M."/>
            <person name="Adriaenssens E.M."/>
            <person name="Foster-Nyarko E."/>
            <person name="Jarju S."/>
            <person name="Secka A."/>
            <person name="Antonio M."/>
            <person name="Oren A."/>
            <person name="Chaudhuri R.R."/>
            <person name="La Ragione R."/>
            <person name="Hildebrand F."/>
            <person name="Pallen M.J."/>
        </authorList>
    </citation>
    <scope>NUCLEOTIDE SEQUENCE</scope>
    <source>
        <strain evidence="1">CHK176-22527</strain>
    </source>
</reference>
<dbReference type="Pfam" id="PF12669">
    <property type="entry name" value="FeoB_associated"/>
    <property type="match status" value="1"/>
</dbReference>
<comment type="caution">
    <text evidence="1">The sequence shown here is derived from an EMBL/GenBank/DDBJ whole genome shotgun (WGS) entry which is preliminary data.</text>
</comment>
<accession>A0A9D1KV48</accession>
<organism evidence="1 2">
    <name type="scientific">Candidatus Allocopromorpha excrementavium</name>
    <dbReference type="NCBI Taxonomy" id="2840741"/>
    <lineage>
        <taxon>Bacteria</taxon>
        <taxon>Bacillati</taxon>
        <taxon>Bacillota</taxon>
        <taxon>Clostridia</taxon>
        <taxon>Eubacteriales</taxon>
        <taxon>Eubacteriaceae</taxon>
        <taxon>Eubacteriaceae incertae sedis</taxon>
        <taxon>Candidatus Allocopromorpha</taxon>
    </lineage>
</organism>
<proteinExistence type="predicted"/>
<dbReference type="Proteomes" id="UP000824159">
    <property type="component" value="Unassembled WGS sequence"/>
</dbReference>
<sequence>MTNIIAAAIILLAVGASLRHIIKEKKRGVKCIGCPDSGCCAHAVSNRAGESDSGCGCGCGGKK</sequence>
<dbReference type="AlphaFoldDB" id="A0A9D1KV48"/>
<evidence type="ECO:0000313" key="2">
    <source>
        <dbReference type="Proteomes" id="UP000824159"/>
    </source>
</evidence>
<reference evidence="1" key="1">
    <citation type="submission" date="2020-10" db="EMBL/GenBank/DDBJ databases">
        <authorList>
            <person name="Gilroy R."/>
        </authorList>
    </citation>
    <scope>NUCLEOTIDE SEQUENCE</scope>
    <source>
        <strain evidence="1">CHK176-22527</strain>
    </source>
</reference>
<name>A0A9D1KV48_9FIRM</name>
<gene>
    <name evidence="1" type="ORF">IAD12_05755</name>
</gene>